<dbReference type="Gene3D" id="3.40.50.720">
    <property type="entry name" value="NAD(P)-binding Rossmann-like Domain"/>
    <property type="match status" value="1"/>
</dbReference>
<dbReference type="VEuPathDB" id="FungiDB:BO83DRAFT_378221"/>
<evidence type="ECO:0000256" key="4">
    <source>
        <dbReference type="RuleBase" id="RU000363"/>
    </source>
</evidence>
<dbReference type="Proteomes" id="UP000246171">
    <property type="component" value="Unassembled WGS sequence"/>
</dbReference>
<dbReference type="PRINTS" id="PR00081">
    <property type="entry name" value="GDHRDH"/>
</dbReference>
<evidence type="ECO:0000256" key="1">
    <source>
        <dbReference type="ARBA" id="ARBA00006484"/>
    </source>
</evidence>
<dbReference type="InterPro" id="IPR002347">
    <property type="entry name" value="SDR_fam"/>
</dbReference>
<dbReference type="AlphaFoldDB" id="A0A317VLQ5"/>
<dbReference type="GO" id="GO:0016491">
    <property type="term" value="F:oxidoreductase activity"/>
    <property type="evidence" value="ECO:0007669"/>
    <property type="project" value="UniProtKB-KW"/>
</dbReference>
<accession>A0A317VLQ5</accession>
<gene>
    <name evidence="5" type="ORF">BO83DRAFT_378221</name>
</gene>
<protein>
    <submittedName>
        <fullName evidence="5">NAD(P)-binding protein</fullName>
    </submittedName>
</protein>
<evidence type="ECO:0000256" key="2">
    <source>
        <dbReference type="ARBA" id="ARBA00022857"/>
    </source>
</evidence>
<dbReference type="RefSeq" id="XP_025388591.1">
    <property type="nucleotide sequence ID" value="XM_025531195.1"/>
</dbReference>
<dbReference type="PANTHER" id="PTHR45024">
    <property type="entry name" value="DEHYDROGENASES, SHORT CHAIN"/>
    <property type="match status" value="1"/>
</dbReference>
<comment type="similarity">
    <text evidence="1 4">Belongs to the short-chain dehydrogenases/reductases (SDR) family.</text>
</comment>
<keyword evidence="3" id="KW-0560">Oxidoreductase</keyword>
<comment type="caution">
    <text evidence="5">The sequence shown here is derived from an EMBL/GenBank/DDBJ whole genome shotgun (WGS) entry which is preliminary data.</text>
</comment>
<dbReference type="SUPFAM" id="SSF51735">
    <property type="entry name" value="NAD(P)-binding Rossmann-fold domains"/>
    <property type="match status" value="1"/>
</dbReference>
<proteinExistence type="inferred from homology"/>
<name>A0A317VLQ5_ASPEC</name>
<evidence type="ECO:0000256" key="3">
    <source>
        <dbReference type="ARBA" id="ARBA00023002"/>
    </source>
</evidence>
<dbReference type="OrthoDB" id="47007at2759"/>
<reference evidence="5" key="1">
    <citation type="submission" date="2016-12" db="EMBL/GenBank/DDBJ databases">
        <title>The genomes of Aspergillus section Nigri reveals drivers in fungal speciation.</title>
        <authorList>
            <consortium name="DOE Joint Genome Institute"/>
            <person name="Vesth T.C."/>
            <person name="Nybo J."/>
            <person name="Theobald S."/>
            <person name="Brandl J."/>
            <person name="Frisvad J.C."/>
            <person name="Nielsen K.F."/>
            <person name="Lyhne E.K."/>
            <person name="Kogle M.E."/>
            <person name="Kuo A."/>
            <person name="Riley R."/>
            <person name="Clum A."/>
            <person name="Nolan M."/>
            <person name="Lipzen A."/>
            <person name="Salamov A."/>
            <person name="Henrissat B."/>
            <person name="Wiebenga A."/>
            <person name="De vries R.P."/>
            <person name="Grigoriev I.V."/>
            <person name="Mortensen U.H."/>
            <person name="Andersen M.R."/>
            <person name="Baker S.E."/>
        </authorList>
    </citation>
    <scope>NUCLEOTIDE SEQUENCE</scope>
    <source>
        <strain evidence="5">CBS 122712</strain>
    </source>
</reference>
<dbReference type="PROSITE" id="PS00061">
    <property type="entry name" value="ADH_SHORT"/>
    <property type="match status" value="1"/>
</dbReference>
<organism evidence="5 6">
    <name type="scientific">Aspergillus eucalypticola (strain CBS 122712 / IBT 29274)</name>
    <dbReference type="NCBI Taxonomy" id="1448314"/>
    <lineage>
        <taxon>Eukaryota</taxon>
        <taxon>Fungi</taxon>
        <taxon>Dikarya</taxon>
        <taxon>Ascomycota</taxon>
        <taxon>Pezizomycotina</taxon>
        <taxon>Eurotiomycetes</taxon>
        <taxon>Eurotiomycetidae</taxon>
        <taxon>Eurotiales</taxon>
        <taxon>Aspergillaceae</taxon>
        <taxon>Aspergillus</taxon>
        <taxon>Aspergillus subgen. Circumdati</taxon>
    </lineage>
</organism>
<dbReference type="EMBL" id="MSFU01000011">
    <property type="protein sequence ID" value="PWY74141.1"/>
    <property type="molecule type" value="Genomic_DNA"/>
</dbReference>
<sequence length="315" mass="32802">MAITLKDRVAIVTGGGGGLGREYALALAKAGAKVVVNDYGGDAQGNAGTINRAQSVVNEIKALGGSAIANGSDVSTDAKEIVQSAVDAYGRLDILINNAGIMGKVSPHDDVDVANFRRVLEVSAVGTVMMVSAAYPIMQKQKHGRIINVSSSAIMGMEAGGDCAYSASKGAVFAMTREMGRFGPQFGIKVNALMPAGMSRMASEPRIAEFMRKYCPAHKVAPFVSLLSSDECPISGEIFSVGAGRAARVTLATFPGSNQSTPEGYLHDFDNVMGNPKDIHIPKSTADDAIYLVKNATGDNVQALADFGIPIGTEL</sequence>
<dbReference type="InterPro" id="IPR051687">
    <property type="entry name" value="Peroxisomal_Beta-Oxidation"/>
</dbReference>
<keyword evidence="6" id="KW-1185">Reference proteome</keyword>
<evidence type="ECO:0000313" key="6">
    <source>
        <dbReference type="Proteomes" id="UP000246171"/>
    </source>
</evidence>
<dbReference type="InterPro" id="IPR036291">
    <property type="entry name" value="NAD(P)-bd_dom_sf"/>
</dbReference>
<dbReference type="InterPro" id="IPR020904">
    <property type="entry name" value="Sc_DH/Rdtase_CS"/>
</dbReference>
<dbReference type="PRINTS" id="PR00080">
    <property type="entry name" value="SDRFAMILY"/>
</dbReference>
<dbReference type="GeneID" id="37053157"/>
<evidence type="ECO:0000313" key="5">
    <source>
        <dbReference type="EMBL" id="PWY74141.1"/>
    </source>
</evidence>
<dbReference type="GO" id="GO:0044550">
    <property type="term" value="P:secondary metabolite biosynthetic process"/>
    <property type="evidence" value="ECO:0007669"/>
    <property type="project" value="UniProtKB-ARBA"/>
</dbReference>
<dbReference type="Pfam" id="PF00106">
    <property type="entry name" value="adh_short"/>
    <property type="match status" value="1"/>
</dbReference>
<dbReference type="PANTHER" id="PTHR45024:SF2">
    <property type="entry name" value="SCP2 DOMAIN-CONTAINING PROTEIN"/>
    <property type="match status" value="1"/>
</dbReference>
<keyword evidence="2" id="KW-0521">NADP</keyword>